<dbReference type="GO" id="GO:0005634">
    <property type="term" value="C:nucleus"/>
    <property type="evidence" value="ECO:0007669"/>
    <property type="project" value="TreeGrafter"/>
</dbReference>
<evidence type="ECO:0000313" key="2">
    <source>
        <dbReference type="Proteomes" id="UP000314983"/>
    </source>
</evidence>
<organism evidence="1 2">
    <name type="scientific">Electrophorus electricus</name>
    <name type="common">Electric eel</name>
    <name type="synonym">Gymnotus electricus</name>
    <dbReference type="NCBI Taxonomy" id="8005"/>
    <lineage>
        <taxon>Eukaryota</taxon>
        <taxon>Metazoa</taxon>
        <taxon>Chordata</taxon>
        <taxon>Craniata</taxon>
        <taxon>Vertebrata</taxon>
        <taxon>Euteleostomi</taxon>
        <taxon>Actinopterygii</taxon>
        <taxon>Neopterygii</taxon>
        <taxon>Teleostei</taxon>
        <taxon>Ostariophysi</taxon>
        <taxon>Gymnotiformes</taxon>
        <taxon>Gymnotoidei</taxon>
        <taxon>Gymnotidae</taxon>
        <taxon>Electrophorus</taxon>
    </lineage>
</organism>
<dbReference type="PANTHER" id="PTHR21563:SF3">
    <property type="entry name" value="ZINC FINGER C3H1 DOMAIN-CONTAINING PROTEIN"/>
    <property type="match status" value="1"/>
</dbReference>
<reference evidence="2" key="1">
    <citation type="journal article" date="2014" name="Science">
        <title>Nonhuman genetics. Genomic basis for the convergent evolution of electric organs.</title>
        <authorList>
            <person name="Gallant J.R."/>
            <person name="Traeger L.L."/>
            <person name="Volkening J.D."/>
            <person name="Moffett H."/>
            <person name="Chen P.H."/>
            <person name="Novina C.D."/>
            <person name="Phillips G.N.Jr."/>
            <person name="Anand R."/>
            <person name="Wells G.B."/>
            <person name="Pinch M."/>
            <person name="Guth R."/>
            <person name="Unguez G.A."/>
            <person name="Albert J.S."/>
            <person name="Zakon H.H."/>
            <person name="Samanta M.P."/>
            <person name="Sussman M.R."/>
        </authorList>
    </citation>
    <scope>NUCLEOTIDE SEQUENCE [LARGE SCALE GENOMIC DNA]</scope>
</reference>
<protein>
    <submittedName>
        <fullName evidence="1">Uncharacterized protein</fullName>
    </submittedName>
</protein>
<dbReference type="GO" id="GO:0000178">
    <property type="term" value="C:exosome (RNase complex)"/>
    <property type="evidence" value="ECO:0007669"/>
    <property type="project" value="TreeGrafter"/>
</dbReference>
<reference evidence="1" key="4">
    <citation type="submission" date="2025-08" db="UniProtKB">
        <authorList>
            <consortium name="Ensembl"/>
        </authorList>
    </citation>
    <scope>IDENTIFICATION</scope>
</reference>
<name>A0A4W4H027_ELEEL</name>
<proteinExistence type="predicted"/>
<dbReference type="STRING" id="8005.ENSEEEP00000043337"/>
<reference evidence="2" key="2">
    <citation type="journal article" date="2017" name="Sci. Adv.">
        <title>A tail of two voltages: Proteomic comparison of the three electric organs of the electric eel.</title>
        <authorList>
            <person name="Traeger L.L."/>
            <person name="Sabat G."/>
            <person name="Barrett-Wilt G.A."/>
            <person name="Wells G.B."/>
            <person name="Sussman M.R."/>
        </authorList>
    </citation>
    <scope>NUCLEOTIDE SEQUENCE [LARGE SCALE GENOMIC DNA]</scope>
</reference>
<dbReference type="Proteomes" id="UP000314983">
    <property type="component" value="Chromosome 12"/>
</dbReference>
<reference evidence="1" key="5">
    <citation type="submission" date="2025-09" db="UniProtKB">
        <authorList>
            <consortium name="Ensembl"/>
        </authorList>
    </citation>
    <scope>IDENTIFICATION</scope>
</reference>
<dbReference type="InterPro" id="IPR039278">
    <property type="entry name" value="Red1"/>
</dbReference>
<dbReference type="GeneTree" id="ENSGT00390000001116"/>
<sequence length="200" mass="22091">SALDLLQKLWLNKLPPGGRELRVLAELVQRCLATVPSRLTLPYNSTTYWSSYDFHNQVIAFYLSFLPAGLHASVLERFRHTMPTNMALALRYLTFSPESNAPIPPPRTCAAPPAERWLLALSAPCVLQGGRDGDVQRLYHQALQKLPLCASLWKDWLLFEAAGGGKTDTLKKLVAKCQEVGVSLSEPLSLGLNSSHAQDP</sequence>
<dbReference type="AlphaFoldDB" id="A0A4W4H027"/>
<accession>A0A4W4H027</accession>
<dbReference type="Ensembl" id="ENSEEET00000043832.2">
    <property type="protein sequence ID" value="ENSEEEP00000043337.1"/>
    <property type="gene ID" value="ENSEEEG00000020468.2"/>
</dbReference>
<dbReference type="PANTHER" id="PTHR21563">
    <property type="entry name" value="ZINC FINGER C3H1 DOMAIN-CONTAINING PROTEIN"/>
    <property type="match status" value="1"/>
</dbReference>
<keyword evidence="2" id="KW-1185">Reference proteome</keyword>
<reference evidence="1" key="3">
    <citation type="submission" date="2020-05" db="EMBL/GenBank/DDBJ databases">
        <title>Electrophorus electricus (electric eel) genome, fEleEle1, primary haplotype.</title>
        <authorList>
            <person name="Myers G."/>
            <person name="Meyer A."/>
            <person name="Fedrigo O."/>
            <person name="Formenti G."/>
            <person name="Rhie A."/>
            <person name="Tracey A."/>
            <person name="Sims Y."/>
            <person name="Jarvis E.D."/>
        </authorList>
    </citation>
    <scope>NUCLEOTIDE SEQUENCE [LARGE SCALE GENOMIC DNA]</scope>
</reference>
<evidence type="ECO:0000313" key="1">
    <source>
        <dbReference type="Ensembl" id="ENSEEEP00000043337.1"/>
    </source>
</evidence>
<dbReference type="OMA" id="IAISAEC"/>